<dbReference type="PANTHER" id="PTHR24148:SF78">
    <property type="entry name" value="HETEROKARYON INCOMPATIBILITY DOMAIN-CONTAINING PROTEIN"/>
    <property type="match status" value="1"/>
</dbReference>
<dbReference type="EMBL" id="JAFIMR010000001">
    <property type="protein sequence ID" value="KAI1881472.1"/>
    <property type="molecule type" value="Genomic_DNA"/>
</dbReference>
<dbReference type="Pfam" id="PF06985">
    <property type="entry name" value="HET"/>
    <property type="match status" value="1"/>
</dbReference>
<organism evidence="2 3">
    <name type="scientific">Neoarthrinium moseri</name>
    <dbReference type="NCBI Taxonomy" id="1658444"/>
    <lineage>
        <taxon>Eukaryota</taxon>
        <taxon>Fungi</taxon>
        <taxon>Dikarya</taxon>
        <taxon>Ascomycota</taxon>
        <taxon>Pezizomycotina</taxon>
        <taxon>Sordariomycetes</taxon>
        <taxon>Xylariomycetidae</taxon>
        <taxon>Amphisphaeriales</taxon>
        <taxon>Apiosporaceae</taxon>
        <taxon>Neoarthrinium</taxon>
    </lineage>
</organism>
<dbReference type="AlphaFoldDB" id="A0A9P9WYL7"/>
<gene>
    <name evidence="2" type="ORF">JX265_000298</name>
</gene>
<evidence type="ECO:0000259" key="1">
    <source>
        <dbReference type="Pfam" id="PF06985"/>
    </source>
</evidence>
<sequence length="138" mass="15735">MTSDYSPSSLLEGNIRLLRLIPYRDKDAPIQCELFDYPFLERDEGSHLYEALSYAWGSSNKPQCIWIGNYKVPVTASLHSALRHMRDRYLERILWADAICIDQINAEELNKQVEIMAIIYAKSGSSNHLVGRCNGGAR</sequence>
<proteinExistence type="predicted"/>
<reference evidence="2" key="1">
    <citation type="submission" date="2021-03" db="EMBL/GenBank/DDBJ databases">
        <title>Revisited historic fungal species revealed as producer of novel bioactive compounds through whole genome sequencing and comparative genomics.</title>
        <authorList>
            <person name="Vignolle G.A."/>
            <person name="Hochenegger N."/>
            <person name="Mach R.L."/>
            <person name="Mach-Aigner A.R."/>
            <person name="Javad Rahimi M."/>
            <person name="Salim K.A."/>
            <person name="Chan C.M."/>
            <person name="Lim L.B.L."/>
            <person name="Cai F."/>
            <person name="Druzhinina I.S."/>
            <person name="U'Ren J.M."/>
            <person name="Derntl C."/>
        </authorList>
    </citation>
    <scope>NUCLEOTIDE SEQUENCE</scope>
    <source>
        <strain evidence="2">TUCIM 5799</strain>
    </source>
</reference>
<dbReference type="InterPro" id="IPR052895">
    <property type="entry name" value="HetReg/Transcr_Mod"/>
</dbReference>
<comment type="caution">
    <text evidence="2">The sequence shown here is derived from an EMBL/GenBank/DDBJ whole genome shotgun (WGS) entry which is preliminary data.</text>
</comment>
<evidence type="ECO:0000313" key="3">
    <source>
        <dbReference type="Proteomes" id="UP000829685"/>
    </source>
</evidence>
<accession>A0A9P9WYL7</accession>
<dbReference type="InterPro" id="IPR010730">
    <property type="entry name" value="HET"/>
</dbReference>
<evidence type="ECO:0000313" key="2">
    <source>
        <dbReference type="EMBL" id="KAI1881472.1"/>
    </source>
</evidence>
<keyword evidence="3" id="KW-1185">Reference proteome</keyword>
<dbReference type="Proteomes" id="UP000829685">
    <property type="component" value="Unassembled WGS sequence"/>
</dbReference>
<dbReference type="PANTHER" id="PTHR24148">
    <property type="entry name" value="ANKYRIN REPEAT DOMAIN-CONTAINING PROTEIN 39 HOMOLOG-RELATED"/>
    <property type="match status" value="1"/>
</dbReference>
<name>A0A9P9WYL7_9PEZI</name>
<feature type="domain" description="Heterokaryon incompatibility" evidence="1">
    <location>
        <begin position="49"/>
        <end position="123"/>
    </location>
</feature>
<protein>
    <recommendedName>
        <fullName evidence="1">Heterokaryon incompatibility domain-containing protein</fullName>
    </recommendedName>
</protein>